<name>A0A9X1X1T2_9SPHI</name>
<dbReference type="RefSeq" id="WP_245128588.1">
    <property type="nucleotide sequence ID" value="NZ_JALJEJ010000001.1"/>
</dbReference>
<keyword evidence="1" id="KW-0472">Membrane</keyword>
<keyword evidence="3" id="KW-1185">Reference proteome</keyword>
<sequence>MFQVDISTLKSILFKYEVPLLMIKKQYFRTPNLNTMQEDLNLQQERTDEIAKCINCGSLEILSGYRNNLCAECRTAMINYPIPNWVKLFGVGILAVMLISMIWLPGNFKAALALSRADKAEKNHYYLTAQRELEVARKAAPNSIDVLADELIAAYYNNDLETVAKTGDLLAGKEFEDSIKLHRINYISTELRNYSPSDTFKTTFSKYKNQIVSDTVYRNYVNTHPDDDYAKIFLANIYMEKEYYLNADKLLSNVLLNDAEMIPALNDKVMVKRELNQLDSSLYYADKLLNINRESLYALSSKARTLLKMKRNKEGLELALKCLSLENNFPYNQATLALAYHFNKYYNQRDELLNRSGTDSATISYMQFARDVISNKVKFQN</sequence>
<dbReference type="EMBL" id="JALJEJ010000001">
    <property type="protein sequence ID" value="MCJ8208760.1"/>
    <property type="molecule type" value="Genomic_DNA"/>
</dbReference>
<evidence type="ECO:0008006" key="4">
    <source>
        <dbReference type="Google" id="ProtNLM"/>
    </source>
</evidence>
<dbReference type="SUPFAM" id="SSF48452">
    <property type="entry name" value="TPR-like"/>
    <property type="match status" value="1"/>
</dbReference>
<accession>A0A9X1X1T2</accession>
<dbReference type="InterPro" id="IPR011990">
    <property type="entry name" value="TPR-like_helical_dom_sf"/>
</dbReference>
<dbReference type="Gene3D" id="1.25.40.10">
    <property type="entry name" value="Tetratricopeptide repeat domain"/>
    <property type="match status" value="1"/>
</dbReference>
<dbReference type="AlphaFoldDB" id="A0A9X1X1T2"/>
<evidence type="ECO:0000256" key="1">
    <source>
        <dbReference type="SAM" id="Phobius"/>
    </source>
</evidence>
<comment type="caution">
    <text evidence="2">The sequence shown here is derived from an EMBL/GenBank/DDBJ whole genome shotgun (WGS) entry which is preliminary data.</text>
</comment>
<proteinExistence type="predicted"/>
<keyword evidence="1" id="KW-1133">Transmembrane helix</keyword>
<evidence type="ECO:0000313" key="3">
    <source>
        <dbReference type="Proteomes" id="UP001139450"/>
    </source>
</evidence>
<organism evidence="2 3">
    <name type="scientific">Mucilaginibacter straminoryzae</name>
    <dbReference type="NCBI Taxonomy" id="2932774"/>
    <lineage>
        <taxon>Bacteria</taxon>
        <taxon>Pseudomonadati</taxon>
        <taxon>Bacteroidota</taxon>
        <taxon>Sphingobacteriia</taxon>
        <taxon>Sphingobacteriales</taxon>
        <taxon>Sphingobacteriaceae</taxon>
        <taxon>Mucilaginibacter</taxon>
    </lineage>
</organism>
<reference evidence="2" key="1">
    <citation type="submission" date="2022-04" db="EMBL/GenBank/DDBJ databases">
        <title>Mucilaginibacter sp. RS28 isolated from freshwater.</title>
        <authorList>
            <person name="Ko S.-R."/>
        </authorList>
    </citation>
    <scope>NUCLEOTIDE SEQUENCE</scope>
    <source>
        <strain evidence="2">RS28</strain>
    </source>
</reference>
<evidence type="ECO:0000313" key="2">
    <source>
        <dbReference type="EMBL" id="MCJ8208760.1"/>
    </source>
</evidence>
<gene>
    <name evidence="2" type="ORF">MUY27_03510</name>
</gene>
<keyword evidence="1" id="KW-0812">Transmembrane</keyword>
<dbReference type="Proteomes" id="UP001139450">
    <property type="component" value="Unassembled WGS sequence"/>
</dbReference>
<feature type="transmembrane region" description="Helical" evidence="1">
    <location>
        <begin position="84"/>
        <end position="104"/>
    </location>
</feature>
<protein>
    <recommendedName>
        <fullName evidence="4">Tetratricopeptide repeat protein</fullName>
    </recommendedName>
</protein>